<dbReference type="PROSITE" id="PS00107">
    <property type="entry name" value="PROTEIN_KINASE_ATP"/>
    <property type="match status" value="1"/>
</dbReference>
<keyword evidence="8 18" id="KW-0547">Nucleotide-binding</keyword>
<accession>A0AA38WAA9</accession>
<comment type="subcellular location">
    <subcellularLocation>
        <location evidence="1">Membrane</location>
        <topology evidence="1">Single-pass membrane protein</topology>
    </subcellularLocation>
</comment>
<evidence type="ECO:0000259" key="21">
    <source>
        <dbReference type="PROSITE" id="PS51473"/>
    </source>
</evidence>
<keyword evidence="5 19" id="KW-0812">Transmembrane</keyword>
<evidence type="ECO:0000256" key="2">
    <source>
        <dbReference type="ARBA" id="ARBA00012513"/>
    </source>
</evidence>
<dbReference type="InterPro" id="IPR008271">
    <property type="entry name" value="Ser/Thr_kinase_AS"/>
</dbReference>
<dbReference type="PANTHER" id="PTHR27002">
    <property type="entry name" value="RECEPTOR-LIKE SERINE/THREONINE-PROTEIN KINASE SD1-8"/>
    <property type="match status" value="1"/>
</dbReference>
<dbReference type="SMART" id="SM00220">
    <property type="entry name" value="S_TKc"/>
    <property type="match status" value="1"/>
</dbReference>
<dbReference type="PANTHER" id="PTHR27002:SF932">
    <property type="entry name" value="RECEPTOR-LIKE SERINE_THREONINE-PROTEIN KINASE"/>
    <property type="match status" value="1"/>
</dbReference>
<dbReference type="CDD" id="cd23509">
    <property type="entry name" value="Gnk2-like"/>
    <property type="match status" value="2"/>
</dbReference>
<evidence type="ECO:0000256" key="6">
    <source>
        <dbReference type="ARBA" id="ARBA00022729"/>
    </source>
</evidence>
<dbReference type="Pfam" id="PF11883">
    <property type="entry name" value="DUF3403"/>
    <property type="match status" value="1"/>
</dbReference>
<evidence type="ECO:0000259" key="20">
    <source>
        <dbReference type="PROSITE" id="PS50011"/>
    </source>
</evidence>
<keyword evidence="3" id="KW-0723">Serine/threonine-protein kinase</keyword>
<comment type="catalytic activity">
    <reaction evidence="16">
        <text>L-threonyl-[protein] + ATP = O-phospho-L-threonyl-[protein] + ADP + H(+)</text>
        <dbReference type="Rhea" id="RHEA:46608"/>
        <dbReference type="Rhea" id="RHEA-COMP:11060"/>
        <dbReference type="Rhea" id="RHEA-COMP:11605"/>
        <dbReference type="ChEBI" id="CHEBI:15378"/>
        <dbReference type="ChEBI" id="CHEBI:30013"/>
        <dbReference type="ChEBI" id="CHEBI:30616"/>
        <dbReference type="ChEBI" id="CHEBI:61977"/>
        <dbReference type="ChEBI" id="CHEBI:456216"/>
        <dbReference type="EC" id="2.7.11.1"/>
    </reaction>
</comment>
<evidence type="ECO:0000256" key="10">
    <source>
        <dbReference type="ARBA" id="ARBA00022840"/>
    </source>
</evidence>
<dbReference type="Pfam" id="PF07714">
    <property type="entry name" value="PK_Tyr_Ser-Thr"/>
    <property type="match status" value="1"/>
</dbReference>
<dbReference type="InterPro" id="IPR000719">
    <property type="entry name" value="Prot_kinase_dom"/>
</dbReference>
<name>A0AA38WAA9_9ASTR</name>
<dbReference type="GO" id="GO:0005886">
    <property type="term" value="C:plasma membrane"/>
    <property type="evidence" value="ECO:0007669"/>
    <property type="project" value="TreeGrafter"/>
</dbReference>
<evidence type="ECO:0000256" key="1">
    <source>
        <dbReference type="ARBA" id="ARBA00004167"/>
    </source>
</evidence>
<feature type="binding site" evidence="18">
    <location>
        <position position="319"/>
    </location>
    <ligand>
        <name>ATP</name>
        <dbReference type="ChEBI" id="CHEBI:30616"/>
    </ligand>
</feature>
<protein>
    <recommendedName>
        <fullName evidence="2">non-specific serine/threonine protein kinase</fullName>
        <ecNumber evidence="2">2.7.11.1</ecNumber>
    </recommendedName>
</protein>
<dbReference type="CDD" id="cd14066">
    <property type="entry name" value="STKc_IRAK"/>
    <property type="match status" value="1"/>
</dbReference>
<dbReference type="Gene3D" id="3.30.430.20">
    <property type="entry name" value="Gnk2 domain, C-X8-C-X2-C motif"/>
    <property type="match status" value="2"/>
</dbReference>
<evidence type="ECO:0000256" key="18">
    <source>
        <dbReference type="PROSITE-ProRule" id="PRU10141"/>
    </source>
</evidence>
<evidence type="ECO:0000256" key="3">
    <source>
        <dbReference type="ARBA" id="ARBA00022527"/>
    </source>
</evidence>
<dbReference type="SUPFAM" id="SSF56112">
    <property type="entry name" value="Protein kinase-like (PK-like)"/>
    <property type="match status" value="1"/>
</dbReference>
<evidence type="ECO:0000256" key="4">
    <source>
        <dbReference type="ARBA" id="ARBA00022679"/>
    </source>
</evidence>
<evidence type="ECO:0000256" key="13">
    <source>
        <dbReference type="ARBA" id="ARBA00023157"/>
    </source>
</evidence>
<keyword evidence="7" id="KW-0677">Repeat</keyword>
<dbReference type="Pfam" id="PF01657">
    <property type="entry name" value="Stress-antifung"/>
    <property type="match status" value="2"/>
</dbReference>
<dbReference type="InterPro" id="IPR017441">
    <property type="entry name" value="Protein_kinase_ATP_BS"/>
</dbReference>
<dbReference type="PROSITE" id="PS00108">
    <property type="entry name" value="PROTEIN_KINASE_ST"/>
    <property type="match status" value="1"/>
</dbReference>
<dbReference type="InterPro" id="IPR011009">
    <property type="entry name" value="Kinase-like_dom_sf"/>
</dbReference>
<evidence type="ECO:0000256" key="12">
    <source>
        <dbReference type="ARBA" id="ARBA00023136"/>
    </source>
</evidence>
<keyword evidence="12 19" id="KW-0472">Membrane</keyword>
<comment type="catalytic activity">
    <reaction evidence="17">
        <text>L-seryl-[protein] + ATP = O-phospho-L-seryl-[protein] + ADP + H(+)</text>
        <dbReference type="Rhea" id="RHEA:17989"/>
        <dbReference type="Rhea" id="RHEA-COMP:9863"/>
        <dbReference type="Rhea" id="RHEA-COMP:11604"/>
        <dbReference type="ChEBI" id="CHEBI:15378"/>
        <dbReference type="ChEBI" id="CHEBI:29999"/>
        <dbReference type="ChEBI" id="CHEBI:30616"/>
        <dbReference type="ChEBI" id="CHEBI:83421"/>
        <dbReference type="ChEBI" id="CHEBI:456216"/>
        <dbReference type="EC" id="2.7.11.1"/>
    </reaction>
</comment>
<evidence type="ECO:0000256" key="11">
    <source>
        <dbReference type="ARBA" id="ARBA00022989"/>
    </source>
</evidence>
<dbReference type="FunFam" id="3.30.200.20:FF:000195">
    <property type="entry name" value="G-type lectin S-receptor-like serine/threonine-protein kinase"/>
    <property type="match status" value="1"/>
</dbReference>
<dbReference type="PROSITE" id="PS50011">
    <property type="entry name" value="PROTEIN_KINASE_DOM"/>
    <property type="match status" value="1"/>
</dbReference>
<dbReference type="Proteomes" id="UP001172457">
    <property type="component" value="Chromosome 7"/>
</dbReference>
<dbReference type="GO" id="GO:0004674">
    <property type="term" value="F:protein serine/threonine kinase activity"/>
    <property type="evidence" value="ECO:0007669"/>
    <property type="project" value="UniProtKB-KW"/>
</dbReference>
<dbReference type="PROSITE" id="PS51473">
    <property type="entry name" value="GNK2"/>
    <property type="match status" value="2"/>
</dbReference>
<evidence type="ECO:0000256" key="8">
    <source>
        <dbReference type="ARBA" id="ARBA00022741"/>
    </source>
</evidence>
<evidence type="ECO:0000256" key="16">
    <source>
        <dbReference type="ARBA" id="ARBA00047899"/>
    </source>
</evidence>
<dbReference type="AlphaFoldDB" id="A0AA38WAA9"/>
<evidence type="ECO:0000256" key="17">
    <source>
        <dbReference type="ARBA" id="ARBA00048679"/>
    </source>
</evidence>
<dbReference type="Gene3D" id="1.10.510.10">
    <property type="entry name" value="Transferase(Phosphotransferase) domain 1"/>
    <property type="match status" value="1"/>
</dbReference>
<dbReference type="Gene3D" id="3.30.200.20">
    <property type="entry name" value="Phosphorylase Kinase, domain 1"/>
    <property type="match status" value="1"/>
</dbReference>
<keyword evidence="14" id="KW-0675">Receptor</keyword>
<dbReference type="GO" id="GO:0005524">
    <property type="term" value="F:ATP binding"/>
    <property type="evidence" value="ECO:0007669"/>
    <property type="project" value="UniProtKB-UniRule"/>
</dbReference>
<proteinExistence type="predicted"/>
<sequence length="609" mass="67661">MEGLSYQLNTSGNNFATARSANTNPDVVPLSFVYALIECHRDLSHFDCLVCYAISRTGIPNCLPRTSGRYFLDGCFIRYDNYSFFHEAIDPATDTRNCHTSLSGSDWRIYGGLDFSSAVGDLVENLAQLALTNNGFGVMEHKGVFGLAQCWDTLSNEECRVCLNKAKTEAKGCLPSPEGRSMNAGCFLRYSTQIFFNNDLLADGVLTTTNTFNTSNWLKGVKKKKKKKTLLLILSTVFPVVLLSFALILYAWRTKKKSYLKGDGFVTEDQKQDLELPLFSLSKMVKATSNFSINNKLGEGGFGAVYKGVLEDGGEIAVKRLSKTSSQGLVEFQNEVLCIAKLQHRNLVKLLGYCIQGEEKMLIYEYMPNKSLDSFLFDENNSWLLDWPQRYHIINGIARGLLYLHQDSRLRIIHRDLKASNILLDSDMNPKISDFGLARMFKGHETEANTKKVVGTLGYISPEYAANGVFSVKSDVFSFGVLVLEIVSGKRNTGFSHQDHHNNLLGHAWRLYREANPLKLVDAALGGSWDVSEVLQSIHVGLSCVQQHVEDRPSMSSVIHMLGGEGALPPPKQPGFFTEATKYGVESTLIMPQVPVSSNEVTITLLGAR</sequence>
<comment type="caution">
    <text evidence="22">The sequence shown here is derived from an EMBL/GenBank/DDBJ whole genome shotgun (WGS) entry which is preliminary data.</text>
</comment>
<keyword evidence="23" id="KW-1185">Reference proteome</keyword>
<reference evidence="22" key="1">
    <citation type="submission" date="2023-03" db="EMBL/GenBank/DDBJ databases">
        <title>Chromosome-scale reference genome and RAD-based genetic map of yellow starthistle (Centaurea solstitialis) reveal putative structural variation and QTLs associated with invader traits.</title>
        <authorList>
            <person name="Reatini B."/>
            <person name="Cang F.A."/>
            <person name="Jiang Q."/>
            <person name="Mckibben M.T.W."/>
            <person name="Barker M.S."/>
            <person name="Rieseberg L.H."/>
            <person name="Dlugosch K.M."/>
        </authorList>
    </citation>
    <scope>NUCLEOTIDE SEQUENCE</scope>
    <source>
        <strain evidence="22">CAN-66</strain>
        <tissue evidence="22">Leaf</tissue>
    </source>
</reference>
<gene>
    <name evidence="22" type="ORF">OSB04_029480</name>
</gene>
<dbReference type="InterPro" id="IPR021820">
    <property type="entry name" value="S-locus_recpt_kinase_C"/>
</dbReference>
<keyword evidence="4" id="KW-0808">Transferase</keyword>
<dbReference type="EC" id="2.7.11.1" evidence="2"/>
<dbReference type="InterPro" id="IPR038408">
    <property type="entry name" value="GNK2_sf"/>
</dbReference>
<keyword evidence="9" id="KW-0418">Kinase</keyword>
<keyword evidence="6" id="KW-0732">Signal</keyword>
<organism evidence="22 23">
    <name type="scientific">Centaurea solstitialis</name>
    <name type="common">yellow star-thistle</name>
    <dbReference type="NCBI Taxonomy" id="347529"/>
    <lineage>
        <taxon>Eukaryota</taxon>
        <taxon>Viridiplantae</taxon>
        <taxon>Streptophyta</taxon>
        <taxon>Embryophyta</taxon>
        <taxon>Tracheophyta</taxon>
        <taxon>Spermatophyta</taxon>
        <taxon>Magnoliopsida</taxon>
        <taxon>eudicotyledons</taxon>
        <taxon>Gunneridae</taxon>
        <taxon>Pentapetalae</taxon>
        <taxon>asterids</taxon>
        <taxon>campanulids</taxon>
        <taxon>Asterales</taxon>
        <taxon>Asteraceae</taxon>
        <taxon>Carduoideae</taxon>
        <taxon>Cardueae</taxon>
        <taxon>Centaureinae</taxon>
        <taxon>Centaurea</taxon>
    </lineage>
</organism>
<evidence type="ECO:0000256" key="19">
    <source>
        <dbReference type="SAM" id="Phobius"/>
    </source>
</evidence>
<keyword evidence="15" id="KW-0325">Glycoprotein</keyword>
<keyword evidence="13" id="KW-1015">Disulfide bond</keyword>
<dbReference type="EMBL" id="JARYMX010000007">
    <property type="protein sequence ID" value="KAJ9542974.1"/>
    <property type="molecule type" value="Genomic_DNA"/>
</dbReference>
<feature type="domain" description="Protein kinase" evidence="20">
    <location>
        <begin position="291"/>
        <end position="576"/>
    </location>
</feature>
<evidence type="ECO:0000256" key="7">
    <source>
        <dbReference type="ARBA" id="ARBA00022737"/>
    </source>
</evidence>
<evidence type="ECO:0000256" key="14">
    <source>
        <dbReference type="ARBA" id="ARBA00023170"/>
    </source>
</evidence>
<dbReference type="FunFam" id="1.10.510.10:FF:000060">
    <property type="entry name" value="G-type lectin S-receptor-like serine/threonine-protein kinase"/>
    <property type="match status" value="1"/>
</dbReference>
<evidence type="ECO:0000313" key="23">
    <source>
        <dbReference type="Proteomes" id="UP001172457"/>
    </source>
</evidence>
<feature type="transmembrane region" description="Helical" evidence="19">
    <location>
        <begin position="229"/>
        <end position="252"/>
    </location>
</feature>
<feature type="domain" description="Gnk2-homologous" evidence="21">
    <location>
        <begin position="1"/>
        <end position="84"/>
    </location>
</feature>
<evidence type="ECO:0000256" key="5">
    <source>
        <dbReference type="ARBA" id="ARBA00022692"/>
    </source>
</evidence>
<evidence type="ECO:0000256" key="9">
    <source>
        <dbReference type="ARBA" id="ARBA00022777"/>
    </source>
</evidence>
<evidence type="ECO:0000256" key="15">
    <source>
        <dbReference type="ARBA" id="ARBA00023180"/>
    </source>
</evidence>
<keyword evidence="11 19" id="KW-1133">Transmembrane helix</keyword>
<dbReference type="FunFam" id="3.30.430.20:FF:000015">
    <property type="entry name" value="Cysteine-rich receptor-like protein kinase 3"/>
    <property type="match status" value="1"/>
</dbReference>
<keyword evidence="10 18" id="KW-0067">ATP-binding</keyword>
<dbReference type="InterPro" id="IPR001245">
    <property type="entry name" value="Ser-Thr/Tyr_kinase_cat_dom"/>
</dbReference>
<evidence type="ECO:0000313" key="22">
    <source>
        <dbReference type="EMBL" id="KAJ9542974.1"/>
    </source>
</evidence>
<dbReference type="InterPro" id="IPR002902">
    <property type="entry name" value="GNK2"/>
</dbReference>
<feature type="domain" description="Gnk2-homologous" evidence="21">
    <location>
        <begin position="97"/>
        <end position="195"/>
    </location>
</feature>